<feature type="non-terminal residue" evidence="1">
    <location>
        <position position="1"/>
    </location>
</feature>
<keyword evidence="2" id="KW-1185">Reference proteome</keyword>
<evidence type="ECO:0000313" key="1">
    <source>
        <dbReference type="EMBL" id="MCU6676093.1"/>
    </source>
</evidence>
<name>A0ABT2R5F9_9ENTR</name>
<dbReference type="EMBL" id="JAMHKS010000015">
    <property type="protein sequence ID" value="MCU6676093.1"/>
    <property type="molecule type" value="Genomic_DNA"/>
</dbReference>
<protein>
    <submittedName>
        <fullName evidence="1">Uncharacterized protein</fullName>
    </submittedName>
</protein>
<comment type="caution">
    <text evidence="1">The sequence shown here is derived from an EMBL/GenBank/DDBJ whole genome shotgun (WGS) entry which is preliminary data.</text>
</comment>
<dbReference type="RefSeq" id="WP_262660561.1">
    <property type="nucleotide sequence ID" value="NZ_JAMHKS010000015.1"/>
</dbReference>
<gene>
    <name evidence="1" type="ORF">M8318_00065</name>
</gene>
<proteinExistence type="predicted"/>
<sequence length="67" mass="7350">ASIDTADVNHFTQTAGSVEEKSENKRLTLKEEGVIYATSQRWAKAALHCSLTIYQTICVGTQSDMDS</sequence>
<dbReference type="Proteomes" id="UP001062027">
    <property type="component" value="Unassembled WGS sequence"/>
</dbReference>
<accession>A0ABT2R5F9</accession>
<reference evidence="1" key="1">
    <citation type="submission" date="2022-05" db="EMBL/GenBank/DDBJ databases">
        <title>Description of a novel species of Leclercia; Leclercia tamurae and the Proposal for a Novel Genus Silvania gen. nov. Containing Two Novel Species Silvania hatchlandensis sp. nov. and Silvania confinis sp. nov. Isolated from the Rhizosphere of Oak.</title>
        <authorList>
            <person name="Maddock D.W."/>
            <person name="Brady C.L."/>
            <person name="Denman S."/>
            <person name="Arnold D."/>
        </authorList>
    </citation>
    <scope>NUCLEOTIDE SEQUENCE</scope>
    <source>
        <strain evidence="1">H6S3</strain>
    </source>
</reference>
<organism evidence="1 2">
    <name type="scientific">Leclercia tamurae</name>
    <dbReference type="NCBI Taxonomy" id="2926467"/>
    <lineage>
        <taxon>Bacteria</taxon>
        <taxon>Pseudomonadati</taxon>
        <taxon>Pseudomonadota</taxon>
        <taxon>Gammaproteobacteria</taxon>
        <taxon>Enterobacterales</taxon>
        <taxon>Enterobacteriaceae</taxon>
        <taxon>Leclercia</taxon>
    </lineage>
</organism>
<evidence type="ECO:0000313" key="2">
    <source>
        <dbReference type="Proteomes" id="UP001062027"/>
    </source>
</evidence>